<feature type="transmembrane region" description="Helical" evidence="2">
    <location>
        <begin position="89"/>
        <end position="117"/>
    </location>
</feature>
<keyword evidence="2" id="KW-0813">Transport</keyword>
<dbReference type="InterPro" id="IPR008896">
    <property type="entry name" value="TIC214"/>
</dbReference>
<keyword evidence="2 4" id="KW-0150">Chloroplast</keyword>
<keyword evidence="2" id="KW-0472">Membrane</keyword>
<feature type="transmembrane region" description="Helical" evidence="2">
    <location>
        <begin position="12"/>
        <end position="29"/>
    </location>
</feature>
<reference evidence="4" key="1">
    <citation type="submission" date="2019-01" db="EMBL/GenBank/DDBJ databases">
        <title>Does Epiparasitism Lead to a Higher Level of Plastome Degradation? A Case Study on Phacellaria glomerata and Ph. compressa (Santalaceae, Santalales).</title>
        <authorList>
            <person name="Guo X."/>
            <person name="Ji Y."/>
        </authorList>
    </citation>
    <scope>NUCLEOTIDE SEQUENCE</scope>
</reference>
<keyword evidence="2" id="KW-0653">Protein transport</keyword>
<evidence type="ECO:0000256" key="2">
    <source>
        <dbReference type="RuleBase" id="RU364085"/>
    </source>
</evidence>
<feature type="transmembrane region" description="Helical" evidence="2">
    <location>
        <begin position="49"/>
        <end position="68"/>
    </location>
</feature>
<feature type="compositionally biased region" description="Basic and acidic residues" evidence="3">
    <location>
        <begin position="218"/>
        <end position="240"/>
    </location>
</feature>
<evidence type="ECO:0000256" key="3">
    <source>
        <dbReference type="SAM" id="MobiDB-lite"/>
    </source>
</evidence>
<name>A0A6H0EPI6_9MAGN</name>
<keyword evidence="2" id="KW-1001">Plastid inner membrane</keyword>
<feature type="compositionally biased region" description="Basic and acidic residues" evidence="3">
    <location>
        <begin position="1618"/>
        <end position="1637"/>
    </location>
</feature>
<comment type="subcellular location">
    <subcellularLocation>
        <location evidence="1">Membrane</location>
        <topology evidence="1">Multi-pass membrane protein</topology>
    </subcellularLocation>
    <subcellularLocation>
        <location evidence="2">Plastid</location>
        <location evidence="2">Chloroplast inner membrane</location>
    </subcellularLocation>
</comment>
<comment type="function">
    <text evidence="2">Involved in protein precursor import into chloroplasts. May be part of an intermediate translocation complex acting as a protein-conducting channel at the inner envelope.</text>
</comment>
<sequence>MRLCILALGRPHMITVLVLPYFLFNFFFWNNHKNFFDYGSTTRNSMRNLSIQCIFLNNLILQFFNHLILPSSMLARLVNIYMFRYNKMLFVTSSFLGWLMGHILFIKWVGLVLVFWIRQNNSIRSNTTYMIRSNKYLVSELRNYMARILSILLFITCVYYLIRIPSPILTNKLKETSEMEERGDSEEEKETDVEIETTSGTKEGQEISTEDPSTSLFSEEKEYTDKIDETKERSRAKEKTKNELSVSETYSLDDNPKNLTLKILKKKKEDKKNLVWFWFEQPIVTLLFDYKKQWNRPLRYIKNDQFENAVRNEISQYFFYTCPSDGKQKISFTYPSSLLTFLEMIQRYLSLSTENLSSNEQLYHYWIDTNEQKKNKQSDEFLKRIEALDKKSRLNNILEQRTRLCNCNNETKNKEYLPKIYDPFVNGSYRGTTKKLSSPSITNKTLIENSIETVWINKIHGIFFEDRDKFLIPLLNKKGIRKKSIGVKTIRKKVPQWSYKLIDELEQQEGENENDLVAEDHHEIRSRKAKRVVFFTNDYQKSYTYDTYTNTNETLDPDQADEVALIRYSQQSDFRRYIIKGSMRIQRRKTGIWELFQANTHSPLFLDRIRKLFFYSFEISKLMKFFFSNGMVKISKFKISNYKEEERKERGKNEEDNKRKEKMRIEIAEAWDTILFAQVIRGCMLVTQSILRKYMILPSLIIAKNISRIFFFQFPEWAHDLKEWKREMHVKCTYNGVQLSEKEFPKNWSTDGIQIKILFPFCLKPWHRSKLRSLHRDPMTKKRKKIYFSFLTVWGMESELPFGSPRKRPSFFEPIFKKLEKKIIKLKNKFFLVIRVLKEKEWFLRISKKTKKWVIKKFLLFLLKRRIINLSKVKKIIIFFGLKEDESSQTKKEKYSIIKNRMILELSIQKGFMNGTKHSLTEKKMKNLTDRTNTIINQIERIKKDKKKGFITPDIQMSPKKISYKPKIRLESPKNILKIFKAQLIIKSYFFIKSFIEKMYDSLLCIIKKIPSLNAQLFLELTKKKFDKKYIYSEANQNRIDKTNQTTIYSISTIKKSLYYISNSNNNSKKSSQIFCDLSLSQTYVFYKLSKIQVNNLDKFLDVLQYHGTSFFIKKEIKDFFGIKGIFHPDSKFRHKKLWKYETKQWKNWLLRGHYQYDLSPIRWSQLVSQKWQNRVNQHDTVQNRNLNKWNFYEKVQFIHYKKQTDFYEENSFSNKKYNLNKYYKYDKRSYNTINYEYRNASYIYGSSLHVRLQVKNKESFDSYNYYKTHKQKLLDLVGPIHNYLGEDSIKDMEKNMKVWWDFDCRIPLFCLKKLYIGTLMDIDTGTNSNQNMKTVTKFYQIIDQMDKNQKDLLYLKIHQEIESSNSKSFLNWMGMNEEILKSPRSNTGLWFFPELVILCNKYKMKQWVIPIKLLLSNFNENVWENKNINAKQKNIFISSNEKFFELENLTKESTGPGNLGSDVQNQDNLESILSNQQKNIEEDYESNIKKRKKKKQYKSHTEAELDLFLKSYFLFHQLRWNDSLNQKIINNIKVYCLLLRQINPTEMALSSIQRGEFCLDLMLTQKYFTLTELIKTGILIIEPVRRSVKNDRQFIIMYQIVGISLIHKSKHQTTQRYQEKSVDNKKNTKSIERHPKMLPKKDKNNYYVFVPENFLSAKRCREFRIRIEINSRNRKSVNNRTPTVLNRNNVKNCSLFLDENEHFDNRRDKTKLIQLKFFLWPNYRLEDLTCVNRYWYDTNNGSRFSLLRICPQVIR</sequence>
<feature type="transmembrane region" description="Helical" evidence="2">
    <location>
        <begin position="144"/>
        <end position="162"/>
    </location>
</feature>
<organism evidence="4">
    <name type="scientific">Phacellaria compressa</name>
    <dbReference type="NCBI Taxonomy" id="463673"/>
    <lineage>
        <taxon>Eukaryota</taxon>
        <taxon>Viridiplantae</taxon>
        <taxon>Streptophyta</taxon>
        <taxon>Embryophyta</taxon>
        <taxon>Tracheophyta</taxon>
        <taxon>Spermatophyta</taxon>
        <taxon>Magnoliopsida</taxon>
        <taxon>eudicotyledons</taxon>
        <taxon>Gunneridae</taxon>
        <taxon>Pentapetalae</taxon>
        <taxon>Santalales</taxon>
        <taxon>Amphorogynaceae</taxon>
        <taxon>Phacellaria</taxon>
    </lineage>
</organism>
<comment type="subunit">
    <text evidence="2">Part of the Tic complex.</text>
</comment>
<dbReference type="EMBL" id="MK387848">
    <property type="protein sequence ID" value="QIT03594.1"/>
    <property type="molecule type" value="Genomic_DNA"/>
</dbReference>
<comment type="similarity">
    <text evidence="2">Belongs to the TIC214 family.</text>
</comment>
<keyword evidence="2" id="KW-1133">Transmembrane helix</keyword>
<accession>A0A6H0EPI6</accession>
<feature type="region of interest" description="Disordered" evidence="3">
    <location>
        <begin position="1615"/>
        <end position="1637"/>
    </location>
</feature>
<keyword evidence="2 4" id="KW-0934">Plastid</keyword>
<feature type="compositionally biased region" description="Acidic residues" evidence="3">
    <location>
        <begin position="183"/>
        <end position="195"/>
    </location>
</feature>
<geneLocation type="chloroplast" evidence="4"/>
<evidence type="ECO:0000256" key="1">
    <source>
        <dbReference type="ARBA" id="ARBA00004141"/>
    </source>
</evidence>
<gene>
    <name evidence="4" type="primary">ycf1</name>
    <name evidence="2" type="synonym">TIC214</name>
</gene>
<dbReference type="GeneID" id="54613869"/>
<dbReference type="Pfam" id="PF05758">
    <property type="entry name" value="Ycf1"/>
    <property type="match status" value="2"/>
</dbReference>
<feature type="compositionally biased region" description="Polar residues" evidence="3">
    <location>
        <begin position="199"/>
        <end position="217"/>
    </location>
</feature>
<protein>
    <recommendedName>
        <fullName evidence="2">Protein TIC 214</fullName>
    </recommendedName>
    <alternativeName>
        <fullName evidence="2">Translocon at the inner envelope membrane of chloroplasts 214</fullName>
    </alternativeName>
</protein>
<proteinExistence type="inferred from homology"/>
<evidence type="ECO:0000313" key="4">
    <source>
        <dbReference type="EMBL" id="QIT03594.1"/>
    </source>
</evidence>
<dbReference type="PANTHER" id="PTHR33163">
    <property type="entry name" value="PROTEIN TIC 214-RELATED"/>
    <property type="match status" value="1"/>
</dbReference>
<keyword evidence="2" id="KW-0812">Transmembrane</keyword>
<dbReference type="RefSeq" id="YP_009772504.1">
    <property type="nucleotide sequence ID" value="NC_047407.1"/>
</dbReference>
<dbReference type="PANTHER" id="PTHR33163:SF40">
    <property type="entry name" value="PROTEIN TIC 214"/>
    <property type="match status" value="1"/>
</dbReference>
<dbReference type="GO" id="GO:0009706">
    <property type="term" value="C:chloroplast inner membrane"/>
    <property type="evidence" value="ECO:0007669"/>
    <property type="project" value="UniProtKB-SubCell"/>
</dbReference>
<dbReference type="GO" id="GO:0015031">
    <property type="term" value="P:protein transport"/>
    <property type="evidence" value="ECO:0007669"/>
    <property type="project" value="UniProtKB-KW"/>
</dbReference>
<feature type="region of interest" description="Disordered" evidence="3">
    <location>
        <begin position="175"/>
        <end position="240"/>
    </location>
</feature>